<dbReference type="Proteomes" id="UP000297245">
    <property type="component" value="Unassembled WGS sequence"/>
</dbReference>
<keyword evidence="2" id="KW-1133">Transmembrane helix</keyword>
<dbReference type="AlphaFoldDB" id="A0A4S8M8M0"/>
<reference evidence="3 4" key="1">
    <citation type="journal article" date="2019" name="Nat. Ecol. Evol.">
        <title>Megaphylogeny resolves global patterns of mushroom evolution.</title>
        <authorList>
            <person name="Varga T."/>
            <person name="Krizsan K."/>
            <person name="Foldi C."/>
            <person name="Dima B."/>
            <person name="Sanchez-Garcia M."/>
            <person name="Sanchez-Ramirez S."/>
            <person name="Szollosi G.J."/>
            <person name="Szarkandi J.G."/>
            <person name="Papp V."/>
            <person name="Albert L."/>
            <person name="Andreopoulos W."/>
            <person name="Angelini C."/>
            <person name="Antonin V."/>
            <person name="Barry K.W."/>
            <person name="Bougher N.L."/>
            <person name="Buchanan P."/>
            <person name="Buyck B."/>
            <person name="Bense V."/>
            <person name="Catcheside P."/>
            <person name="Chovatia M."/>
            <person name="Cooper J."/>
            <person name="Damon W."/>
            <person name="Desjardin D."/>
            <person name="Finy P."/>
            <person name="Geml J."/>
            <person name="Haridas S."/>
            <person name="Hughes K."/>
            <person name="Justo A."/>
            <person name="Karasinski D."/>
            <person name="Kautmanova I."/>
            <person name="Kiss B."/>
            <person name="Kocsube S."/>
            <person name="Kotiranta H."/>
            <person name="LaButti K.M."/>
            <person name="Lechner B.E."/>
            <person name="Liimatainen K."/>
            <person name="Lipzen A."/>
            <person name="Lukacs Z."/>
            <person name="Mihaltcheva S."/>
            <person name="Morgado L.N."/>
            <person name="Niskanen T."/>
            <person name="Noordeloos M.E."/>
            <person name="Ohm R.A."/>
            <person name="Ortiz-Santana B."/>
            <person name="Ovrebo C."/>
            <person name="Racz N."/>
            <person name="Riley R."/>
            <person name="Savchenko A."/>
            <person name="Shiryaev A."/>
            <person name="Soop K."/>
            <person name="Spirin V."/>
            <person name="Szebenyi C."/>
            <person name="Tomsovsky M."/>
            <person name="Tulloss R.E."/>
            <person name="Uehling J."/>
            <person name="Grigoriev I.V."/>
            <person name="Vagvolgyi C."/>
            <person name="Papp T."/>
            <person name="Martin F.M."/>
            <person name="Miettinen O."/>
            <person name="Hibbett D.S."/>
            <person name="Nagy L.G."/>
        </authorList>
    </citation>
    <scope>NUCLEOTIDE SEQUENCE [LARGE SCALE GENOMIC DNA]</scope>
    <source>
        <strain evidence="3 4">CBS 962.96</strain>
    </source>
</reference>
<keyword evidence="2" id="KW-0472">Membrane</keyword>
<feature type="region of interest" description="Disordered" evidence="1">
    <location>
        <begin position="163"/>
        <end position="185"/>
    </location>
</feature>
<feature type="transmembrane region" description="Helical" evidence="2">
    <location>
        <begin position="408"/>
        <end position="428"/>
    </location>
</feature>
<dbReference type="OrthoDB" id="3020985at2759"/>
<evidence type="ECO:0000313" key="4">
    <source>
        <dbReference type="Proteomes" id="UP000297245"/>
    </source>
</evidence>
<protein>
    <submittedName>
        <fullName evidence="3">Uncharacterized protein</fullName>
    </submittedName>
</protein>
<feature type="transmembrane region" description="Helical" evidence="2">
    <location>
        <begin position="46"/>
        <end position="64"/>
    </location>
</feature>
<accession>A0A4S8M8M0</accession>
<dbReference type="EMBL" id="ML179140">
    <property type="protein sequence ID" value="THU98208.1"/>
    <property type="molecule type" value="Genomic_DNA"/>
</dbReference>
<proteinExistence type="predicted"/>
<feature type="transmembrane region" description="Helical" evidence="2">
    <location>
        <begin position="494"/>
        <end position="514"/>
    </location>
</feature>
<evidence type="ECO:0000256" key="2">
    <source>
        <dbReference type="SAM" id="Phobius"/>
    </source>
</evidence>
<gene>
    <name evidence="3" type="ORF">K435DRAFT_720995</name>
</gene>
<feature type="transmembrane region" description="Helical" evidence="2">
    <location>
        <begin position="534"/>
        <end position="555"/>
    </location>
</feature>
<keyword evidence="4" id="KW-1185">Reference proteome</keyword>
<evidence type="ECO:0000256" key="1">
    <source>
        <dbReference type="SAM" id="MobiDB-lite"/>
    </source>
</evidence>
<evidence type="ECO:0000313" key="3">
    <source>
        <dbReference type="EMBL" id="THU98208.1"/>
    </source>
</evidence>
<organism evidence="3 4">
    <name type="scientific">Dendrothele bispora (strain CBS 962.96)</name>
    <dbReference type="NCBI Taxonomy" id="1314807"/>
    <lineage>
        <taxon>Eukaryota</taxon>
        <taxon>Fungi</taxon>
        <taxon>Dikarya</taxon>
        <taxon>Basidiomycota</taxon>
        <taxon>Agaricomycotina</taxon>
        <taxon>Agaricomycetes</taxon>
        <taxon>Agaricomycetidae</taxon>
        <taxon>Agaricales</taxon>
        <taxon>Agaricales incertae sedis</taxon>
        <taxon>Dendrothele</taxon>
    </lineage>
</organism>
<name>A0A4S8M8M0_DENBC</name>
<feature type="compositionally biased region" description="Low complexity" evidence="1">
    <location>
        <begin position="165"/>
        <end position="185"/>
    </location>
</feature>
<feature type="transmembrane region" description="Helical" evidence="2">
    <location>
        <begin position="575"/>
        <end position="595"/>
    </location>
</feature>
<keyword evidence="2" id="KW-0812">Transmembrane</keyword>
<sequence>MFTKEKINRCFLMKMNPNIPAVLFLFFAWMVYPVFAQAPVNDVVSWPSGLLLLATVLYAALGTAPDILWRVDPCTGVFFGTGLPLICPIPSMRRGNWVSDRCHFVAGIRTSFGKSNFWVRSEHVSPSTRSQALQNTLQVIHPIVHQPPMKSFNNQLWTVTPLGLSQSPSSSHPQTTPQNQSPTTTPSARDFLLFAAIHYHVFWYWEVKVMNKGTLLHSSTGSGEAVFDIEDEDAALAATHMVRRPHTQTTIRRYAKRTCSRANKNSDDDFCPYVLDLSHVPQKQLACAIDFHSYARPASKVSASLREMAGAYYRVVQYIKQCHLSCDPGNMVRCSVGQSLWIAILGGELLDKGRLTIQNLPGRWSCFGVTANEAYLSRIDKVLEELKPHVNRSAFDDLAFSNGIARHLAFPFLIIGILGQIAICYFLAVGTSAGIWTSVALANCLYNGRPTDIHSMYYGKTTDDDEPGMKIYVPGSQSLMVIATLDRTTPRQGALQPGLLLNIFGLVAAIFGSIFRTQTRVALGFSQFHPSPKWVVYAAVGASLIVSLFLLYLAIEVHCRERLWFSDVETPMRWMIQTTVSCSFLVSGLAIFFIVTNRQKYWPVLDALTWISGIPLGMLENGRMPACDRNNLQLVLVNRWLIGAVASALGSLG</sequence>